<reference evidence="2 3" key="2">
    <citation type="journal article" date="2017" name="Genome Announc.">
        <title>Draft genome sequence of Aquitalea magnusonii strain H3, a plant growth-promoting bacterium of duckweed Lemna minor.</title>
        <authorList>
            <person name="Ishizawa H."/>
            <person name="Kuroda M."/>
            <person name="Ike M."/>
        </authorList>
    </citation>
    <scope>NUCLEOTIDE SEQUENCE [LARGE SCALE GENOMIC DNA]</scope>
    <source>
        <strain evidence="2 3">H3</strain>
    </source>
</reference>
<name>A0A3G9GKF6_9NEIS</name>
<dbReference type="AlphaFoldDB" id="A0A3G9GKF6"/>
<comment type="subcellular location">
    <subcellularLocation>
        <location evidence="1">Cell membrane</location>
        <topology evidence="1">Multi-pass membrane protein</topology>
    </subcellularLocation>
</comment>
<dbReference type="Pfam" id="PF02104">
    <property type="entry name" value="SURF1"/>
    <property type="match status" value="1"/>
</dbReference>
<dbReference type="KEGG" id="amah:DLM_3719"/>
<evidence type="ECO:0000256" key="1">
    <source>
        <dbReference type="RuleBase" id="RU363076"/>
    </source>
</evidence>
<evidence type="ECO:0000313" key="2">
    <source>
        <dbReference type="EMBL" id="BBF87303.1"/>
    </source>
</evidence>
<dbReference type="GO" id="GO:0005886">
    <property type="term" value="C:plasma membrane"/>
    <property type="evidence" value="ECO:0007669"/>
    <property type="project" value="UniProtKB-SubCell"/>
</dbReference>
<keyword evidence="3" id="KW-1185">Reference proteome</keyword>
<sequence length="188" mass="20623">MDKLRLEQALAAGPAARAMTALPASALPDLARYRLAGARAGGPAILLANSLLDGMPGQRVLQPLQLGDGSLLLADLGWRAVTQPLPALQLPPQLSGQWLPWHPRWTLPDARQGGEGVVDAVDLAALRRRYPGRWHAGVFILQPPVAGLQPWPLLPPLSAQRHFAYALQWLLLGFCLLWRWRRWARSVA</sequence>
<dbReference type="InterPro" id="IPR002994">
    <property type="entry name" value="Surf1/Shy1"/>
</dbReference>
<keyword evidence="1" id="KW-1003">Cell membrane</keyword>
<organism evidence="2 3">
    <name type="scientific">Aquitalea magnusonii</name>
    <dbReference type="NCBI Taxonomy" id="332411"/>
    <lineage>
        <taxon>Bacteria</taxon>
        <taxon>Pseudomonadati</taxon>
        <taxon>Pseudomonadota</taxon>
        <taxon>Betaproteobacteria</taxon>
        <taxon>Neisseriales</taxon>
        <taxon>Chromobacteriaceae</taxon>
        <taxon>Aquitalea</taxon>
    </lineage>
</organism>
<keyword evidence="1" id="KW-0472">Membrane</keyword>
<protein>
    <recommendedName>
        <fullName evidence="1">SURF1-like protein</fullName>
    </recommendedName>
</protein>
<proteinExistence type="inferred from homology"/>
<dbReference type="EMBL" id="AP018823">
    <property type="protein sequence ID" value="BBF87303.1"/>
    <property type="molecule type" value="Genomic_DNA"/>
</dbReference>
<gene>
    <name evidence="2" type="ORF">DLM_3719</name>
</gene>
<evidence type="ECO:0000313" key="3">
    <source>
        <dbReference type="Proteomes" id="UP000198290"/>
    </source>
</evidence>
<reference evidence="3" key="1">
    <citation type="journal article" date="2017" name="Biotechnol. Biofuels">
        <title>Evaluation of environmental bacterial communities as a factor affecting the growth of duckweed Lemna minor.</title>
        <authorList>
            <person name="Ishizawa H."/>
            <person name="Kuroda M."/>
            <person name="Morikawa M."/>
            <person name="Ike M."/>
        </authorList>
    </citation>
    <scope>NUCLEOTIDE SEQUENCE [LARGE SCALE GENOMIC DNA]</scope>
    <source>
        <strain evidence="3">H3</strain>
    </source>
</reference>
<reference evidence="3" key="3">
    <citation type="journal article" date="2017" name="Plant Physiol. Biochem.">
        <title>Differential oxidative and antioxidative response of duckweed Lemna minor toward plant growth promoting/inhibiting bacteria.</title>
        <authorList>
            <person name="Ishizawa H."/>
            <person name="Kuroda M."/>
            <person name="Morikawa M."/>
            <person name="Ike M."/>
        </authorList>
    </citation>
    <scope>NUCLEOTIDE SEQUENCE [LARGE SCALE GENOMIC DNA]</scope>
    <source>
        <strain evidence="3">H3</strain>
    </source>
</reference>
<accession>A0A3G9GKF6</accession>
<dbReference type="Proteomes" id="UP000198290">
    <property type="component" value="Chromosome"/>
</dbReference>
<dbReference type="RefSeq" id="WP_231959900.1">
    <property type="nucleotide sequence ID" value="NZ_AP018823.1"/>
</dbReference>
<comment type="similarity">
    <text evidence="1">Belongs to the SURF1 family.</text>
</comment>